<evidence type="ECO:0000313" key="2">
    <source>
        <dbReference type="Proteomes" id="UP001234297"/>
    </source>
</evidence>
<name>A0ACC2L0P0_PERAE</name>
<sequence length="258" mass="29523">MPSPTQVVALLKSQQIPHVRLYDADRAMLMSLANTGIRVIVSVPNNELLGVGKSNVTTANWVSRNVVAHIPATNINAIAIGFEVPTSLPNAALVLVFAIQFIHSALAATNLDSQIKLYDRYSDELEDHVNDGDRSFFQSAMTMVNYIVIESYNVDRMLKQFGLKQHVPLSFHPTIRVKKKLSKRAINYERKFAQPIANWNNRAMNVVNVEKDEINSCHRDQYLQWYRRITRNQISRPLQRVHLNQDNSTQQKINRFLD</sequence>
<dbReference type="Proteomes" id="UP001234297">
    <property type="component" value="Chromosome 6"/>
</dbReference>
<proteinExistence type="predicted"/>
<evidence type="ECO:0000313" key="1">
    <source>
        <dbReference type="EMBL" id="KAJ8627024.1"/>
    </source>
</evidence>
<reference evidence="1 2" key="1">
    <citation type="journal article" date="2022" name="Hortic Res">
        <title>A haplotype resolved chromosomal level avocado genome allows analysis of novel avocado genes.</title>
        <authorList>
            <person name="Nath O."/>
            <person name="Fletcher S.J."/>
            <person name="Hayward A."/>
            <person name="Shaw L.M."/>
            <person name="Masouleh A.K."/>
            <person name="Furtado A."/>
            <person name="Henry R.J."/>
            <person name="Mitter N."/>
        </authorList>
    </citation>
    <scope>NUCLEOTIDE SEQUENCE [LARGE SCALE GENOMIC DNA]</scope>
    <source>
        <strain evidence="2">cv. Hass</strain>
    </source>
</reference>
<organism evidence="1 2">
    <name type="scientific">Persea americana</name>
    <name type="common">Avocado</name>
    <dbReference type="NCBI Taxonomy" id="3435"/>
    <lineage>
        <taxon>Eukaryota</taxon>
        <taxon>Viridiplantae</taxon>
        <taxon>Streptophyta</taxon>
        <taxon>Embryophyta</taxon>
        <taxon>Tracheophyta</taxon>
        <taxon>Spermatophyta</taxon>
        <taxon>Magnoliopsida</taxon>
        <taxon>Magnoliidae</taxon>
        <taxon>Laurales</taxon>
        <taxon>Lauraceae</taxon>
        <taxon>Persea</taxon>
    </lineage>
</organism>
<gene>
    <name evidence="1" type="ORF">MRB53_020331</name>
</gene>
<comment type="caution">
    <text evidence="1">The sequence shown here is derived from an EMBL/GenBank/DDBJ whole genome shotgun (WGS) entry which is preliminary data.</text>
</comment>
<protein>
    <submittedName>
        <fullName evidence="1">Uncharacterized protein</fullName>
    </submittedName>
</protein>
<accession>A0ACC2L0P0</accession>
<dbReference type="EMBL" id="CM056814">
    <property type="protein sequence ID" value="KAJ8627024.1"/>
    <property type="molecule type" value="Genomic_DNA"/>
</dbReference>
<keyword evidence="2" id="KW-1185">Reference proteome</keyword>